<keyword evidence="6" id="KW-0676">Redox-active center</keyword>
<dbReference type="InterPro" id="IPR011899">
    <property type="entry name" value="Glutaredoxin_euk/vir"/>
</dbReference>
<accession>A0A6A2YNH8</accession>
<keyword evidence="4" id="KW-0249">Electron transport</keyword>
<dbReference type="EMBL" id="VEPZ02001320">
    <property type="protein sequence ID" value="KAE8680920.1"/>
    <property type="molecule type" value="Genomic_DNA"/>
</dbReference>
<dbReference type="InterPro" id="IPR036249">
    <property type="entry name" value="Thioredoxin-like_sf"/>
</dbReference>
<name>A0A6A2YNH8_HIBSY</name>
<dbReference type="Gene3D" id="3.40.30.10">
    <property type="entry name" value="Glutaredoxin"/>
    <property type="match status" value="1"/>
</dbReference>
<dbReference type="InterPro" id="IPR014025">
    <property type="entry name" value="Glutaredoxin_subgr"/>
</dbReference>
<dbReference type="SUPFAM" id="SSF52833">
    <property type="entry name" value="Thioredoxin-like"/>
    <property type="match status" value="1"/>
</dbReference>
<feature type="domain" description="Glutaredoxin" evidence="7">
    <location>
        <begin position="47"/>
        <end position="109"/>
    </location>
</feature>
<dbReference type="FunFam" id="3.40.30.10:FF:000026">
    <property type="entry name" value="Glutaredoxin 2"/>
    <property type="match status" value="1"/>
</dbReference>
<keyword evidence="9" id="KW-1185">Reference proteome</keyword>
<dbReference type="InterPro" id="IPR011767">
    <property type="entry name" value="GLR_AS"/>
</dbReference>
<dbReference type="GO" id="GO:0005737">
    <property type="term" value="C:cytoplasm"/>
    <property type="evidence" value="ECO:0007669"/>
    <property type="project" value="TreeGrafter"/>
</dbReference>
<evidence type="ECO:0000259" key="7">
    <source>
        <dbReference type="Pfam" id="PF00462"/>
    </source>
</evidence>
<dbReference type="AlphaFoldDB" id="A0A6A2YNH8"/>
<reference evidence="8" key="1">
    <citation type="submission" date="2019-09" db="EMBL/GenBank/DDBJ databases">
        <title>Draft genome information of white flower Hibiscus syriacus.</title>
        <authorList>
            <person name="Kim Y.-M."/>
        </authorList>
    </citation>
    <scope>NUCLEOTIDE SEQUENCE [LARGE SCALE GENOMIC DNA]</scope>
    <source>
        <strain evidence="8">YM2019G1</strain>
    </source>
</reference>
<dbReference type="GO" id="GO:0034599">
    <property type="term" value="P:cellular response to oxidative stress"/>
    <property type="evidence" value="ECO:0007669"/>
    <property type="project" value="TreeGrafter"/>
</dbReference>
<dbReference type="PRINTS" id="PR00160">
    <property type="entry name" value="GLUTAREDOXIN"/>
</dbReference>
<evidence type="ECO:0000256" key="1">
    <source>
        <dbReference type="ARBA" id="ARBA00002549"/>
    </source>
</evidence>
<dbReference type="GO" id="GO:0015038">
    <property type="term" value="F:glutathione disulfide oxidoreductase activity"/>
    <property type="evidence" value="ECO:0007669"/>
    <property type="project" value="TreeGrafter"/>
</dbReference>
<gene>
    <name evidence="8" type="ORF">F3Y22_tig00111366pilonHSYRG00366</name>
</gene>
<evidence type="ECO:0000313" key="9">
    <source>
        <dbReference type="Proteomes" id="UP000436088"/>
    </source>
</evidence>
<evidence type="ECO:0000256" key="5">
    <source>
        <dbReference type="ARBA" id="ARBA00023157"/>
    </source>
</evidence>
<evidence type="ECO:0000256" key="6">
    <source>
        <dbReference type="ARBA" id="ARBA00023284"/>
    </source>
</evidence>
<dbReference type="PROSITE" id="PS51354">
    <property type="entry name" value="GLUTAREDOXIN_2"/>
    <property type="match status" value="1"/>
</dbReference>
<dbReference type="OrthoDB" id="418495at2759"/>
<sequence length="131" mass="14397">MVRRSRLILTLFGAGLVLLVIGNALRLAKANNSPSAFVQNAIFSNKIVMFSKSYCPYCLRAKRIFSELNEKPYVVELDLRDDGGKIQYVLLDLIGRSTVPQVFVNGKHIGGSDDLRAAVNDGTLQRLLAAS</sequence>
<comment type="function">
    <text evidence="1">Has a glutathione-disulfide oxidoreductase activity in the presence of NADPH and glutathione reductase. Reduces low molecular weight disulfides and proteins.</text>
</comment>
<dbReference type="CDD" id="cd03419">
    <property type="entry name" value="GRX_GRXh_1_2_like"/>
    <property type="match status" value="1"/>
</dbReference>
<evidence type="ECO:0000256" key="2">
    <source>
        <dbReference type="ARBA" id="ARBA00007190"/>
    </source>
</evidence>
<evidence type="ECO:0000313" key="8">
    <source>
        <dbReference type="EMBL" id="KAE8680920.1"/>
    </source>
</evidence>
<dbReference type="NCBIfam" id="TIGR02180">
    <property type="entry name" value="GRX_euk"/>
    <property type="match status" value="1"/>
</dbReference>
<evidence type="ECO:0000256" key="4">
    <source>
        <dbReference type="ARBA" id="ARBA00022982"/>
    </source>
</evidence>
<keyword evidence="3" id="KW-0813">Transport</keyword>
<dbReference type="InterPro" id="IPR002109">
    <property type="entry name" value="Glutaredoxin"/>
</dbReference>
<dbReference type="PANTHER" id="PTHR45694">
    <property type="entry name" value="GLUTAREDOXIN 2"/>
    <property type="match status" value="1"/>
</dbReference>
<dbReference type="PROSITE" id="PS00195">
    <property type="entry name" value="GLUTAREDOXIN_1"/>
    <property type="match status" value="1"/>
</dbReference>
<dbReference type="PANTHER" id="PTHR45694:SF4">
    <property type="entry name" value="GLUTAREDOXIN-C3"/>
    <property type="match status" value="1"/>
</dbReference>
<evidence type="ECO:0000256" key="3">
    <source>
        <dbReference type="ARBA" id="ARBA00022448"/>
    </source>
</evidence>
<comment type="caution">
    <text evidence="8">The sequence shown here is derived from an EMBL/GenBank/DDBJ whole genome shotgun (WGS) entry which is preliminary data.</text>
</comment>
<protein>
    <submittedName>
        <fullName evidence="8">Glutaredoxin-C3</fullName>
    </submittedName>
</protein>
<keyword evidence="5" id="KW-1015">Disulfide bond</keyword>
<dbReference type="Pfam" id="PF00462">
    <property type="entry name" value="Glutaredoxin"/>
    <property type="match status" value="1"/>
</dbReference>
<organism evidence="8 9">
    <name type="scientific">Hibiscus syriacus</name>
    <name type="common">Rose of Sharon</name>
    <dbReference type="NCBI Taxonomy" id="106335"/>
    <lineage>
        <taxon>Eukaryota</taxon>
        <taxon>Viridiplantae</taxon>
        <taxon>Streptophyta</taxon>
        <taxon>Embryophyta</taxon>
        <taxon>Tracheophyta</taxon>
        <taxon>Spermatophyta</taxon>
        <taxon>Magnoliopsida</taxon>
        <taxon>eudicotyledons</taxon>
        <taxon>Gunneridae</taxon>
        <taxon>Pentapetalae</taxon>
        <taxon>rosids</taxon>
        <taxon>malvids</taxon>
        <taxon>Malvales</taxon>
        <taxon>Malvaceae</taxon>
        <taxon>Malvoideae</taxon>
        <taxon>Hibiscus</taxon>
    </lineage>
</organism>
<comment type="similarity">
    <text evidence="2">Belongs to the glutaredoxin family. CPYC subfamily.</text>
</comment>
<proteinExistence type="inferred from homology"/>
<dbReference type="Proteomes" id="UP000436088">
    <property type="component" value="Unassembled WGS sequence"/>
</dbReference>